<name>A0A3P3UFC1_9BACL</name>
<dbReference type="Proteomes" id="UP000267017">
    <property type="component" value="Unassembled WGS sequence"/>
</dbReference>
<reference evidence="8 9" key="1">
    <citation type="submission" date="2018-11" db="EMBL/GenBank/DDBJ databases">
        <title>Genome sequencing of Paenibacillus sp. KCOM 3021 (= ChDC PVNT-B20).</title>
        <authorList>
            <person name="Kook J.-K."/>
            <person name="Park S.-N."/>
            <person name="Lim Y.K."/>
        </authorList>
    </citation>
    <scope>NUCLEOTIDE SEQUENCE [LARGE SCALE GENOMIC DNA]</scope>
    <source>
        <strain evidence="8 9">KCOM 3021</strain>
    </source>
</reference>
<organism evidence="8 9">
    <name type="scientific">Paenibacillus oralis</name>
    <dbReference type="NCBI Taxonomy" id="2490856"/>
    <lineage>
        <taxon>Bacteria</taxon>
        <taxon>Bacillati</taxon>
        <taxon>Bacillota</taxon>
        <taxon>Bacilli</taxon>
        <taxon>Bacillales</taxon>
        <taxon>Paenibacillaceae</taxon>
        <taxon>Paenibacillus</taxon>
    </lineage>
</organism>
<dbReference type="InterPro" id="IPR017853">
    <property type="entry name" value="GH"/>
</dbReference>
<dbReference type="GO" id="GO:0016052">
    <property type="term" value="P:carbohydrate catabolic process"/>
    <property type="evidence" value="ECO:0007669"/>
    <property type="project" value="TreeGrafter"/>
</dbReference>
<evidence type="ECO:0000256" key="5">
    <source>
        <dbReference type="ARBA" id="ARBA00032194"/>
    </source>
</evidence>
<dbReference type="RefSeq" id="WP_128634943.1">
    <property type="nucleotide sequence ID" value="NZ_RRCN01000001.1"/>
</dbReference>
<evidence type="ECO:0000256" key="7">
    <source>
        <dbReference type="RuleBase" id="RU003690"/>
    </source>
</evidence>
<sequence length="484" mass="55264">MNNNFPKDFLWGGAIAANQAEGAAFEDGKGLSISDMMTAGSINKPRMFTLSLKEDTYYPAHTAIDFYHRYKEDIAMFAEMGFKIFRLSIAWSRIFPNGDDTEPNEAGLKFYENVFKELRKYDIEPLVTLSHFDIPMAIMNKYNGFHNRKTIDLFVRYAETVMNRYKDLVKYWLTFNEINVGVLPTGNLVLGIKPEQDGEVFDSPNNPDNPQVRFQALHNMFVASAKTVVLGHSINPNFLIGNMIAHFTMYPLTCKPEDILLTKEKDLMFNKFCGDVQAKGFYPFYALDYFDKNGIQIEFGPEDEEILKAGTVDMYTFSYYMSFCVSGDSGVEMTLGNLLGGAKNPYLKASEWGWQVDPEGLAYTLYDLYDRYQLPLMIVENGLGAVDNFNEDGEIVDDYRIEYLIDHIQSMNRALNQGVNLIGYTMWGPIDIISGGTGEMKKRYGFIYVDRDNEGNGTLNRIKKKSFEWYKKVIKSNGENLSNN</sequence>
<dbReference type="GO" id="GO:0005829">
    <property type="term" value="C:cytosol"/>
    <property type="evidence" value="ECO:0007669"/>
    <property type="project" value="TreeGrafter"/>
</dbReference>
<dbReference type="AlphaFoldDB" id="A0A3P3UFC1"/>
<dbReference type="PROSITE" id="PS00653">
    <property type="entry name" value="GLYCOSYL_HYDROL_F1_2"/>
    <property type="match status" value="1"/>
</dbReference>
<protein>
    <recommendedName>
        <fullName evidence="6">Amygdalase</fullName>
    </recommendedName>
    <alternativeName>
        <fullName evidence="4">Cellobiase</fullName>
    </alternativeName>
    <alternativeName>
        <fullName evidence="5">Gentiobiase</fullName>
    </alternativeName>
</protein>
<evidence type="ECO:0000313" key="9">
    <source>
        <dbReference type="Proteomes" id="UP000267017"/>
    </source>
</evidence>
<accession>A0A3P3UFC1</accession>
<dbReference type="FunFam" id="3.20.20.80:FF:000004">
    <property type="entry name" value="Beta-glucosidase 6-phospho-beta-glucosidase"/>
    <property type="match status" value="1"/>
</dbReference>
<dbReference type="GO" id="GO:0008422">
    <property type="term" value="F:beta-glucosidase activity"/>
    <property type="evidence" value="ECO:0007669"/>
    <property type="project" value="TreeGrafter"/>
</dbReference>
<dbReference type="PRINTS" id="PR00131">
    <property type="entry name" value="GLHYDRLASE1"/>
</dbReference>
<keyword evidence="3" id="KW-0326">Glycosidase</keyword>
<comment type="similarity">
    <text evidence="1 7">Belongs to the glycosyl hydrolase 1 family.</text>
</comment>
<evidence type="ECO:0000256" key="6">
    <source>
        <dbReference type="ARBA" id="ARBA00079432"/>
    </source>
</evidence>
<dbReference type="PANTHER" id="PTHR10353">
    <property type="entry name" value="GLYCOSYL HYDROLASE"/>
    <property type="match status" value="1"/>
</dbReference>
<dbReference type="EMBL" id="RRCN01000001">
    <property type="protein sequence ID" value="RRJ67163.1"/>
    <property type="molecule type" value="Genomic_DNA"/>
</dbReference>
<dbReference type="PANTHER" id="PTHR10353:SF296">
    <property type="entry name" value="6-PHOSPHO-BETA-GLUCOSIDASE"/>
    <property type="match status" value="1"/>
</dbReference>
<proteinExistence type="inferred from homology"/>
<evidence type="ECO:0000313" key="8">
    <source>
        <dbReference type="EMBL" id="RRJ67163.1"/>
    </source>
</evidence>
<evidence type="ECO:0000256" key="2">
    <source>
        <dbReference type="ARBA" id="ARBA00022801"/>
    </source>
</evidence>
<evidence type="ECO:0000256" key="1">
    <source>
        <dbReference type="ARBA" id="ARBA00010838"/>
    </source>
</evidence>
<gene>
    <name evidence="8" type="ORF">EHV15_32745</name>
</gene>
<dbReference type="InterPro" id="IPR001360">
    <property type="entry name" value="Glyco_hydro_1"/>
</dbReference>
<dbReference type="Gene3D" id="3.20.20.80">
    <property type="entry name" value="Glycosidases"/>
    <property type="match status" value="1"/>
</dbReference>
<evidence type="ECO:0000256" key="3">
    <source>
        <dbReference type="ARBA" id="ARBA00023295"/>
    </source>
</evidence>
<comment type="caution">
    <text evidence="8">The sequence shown here is derived from an EMBL/GenBank/DDBJ whole genome shotgun (WGS) entry which is preliminary data.</text>
</comment>
<keyword evidence="9" id="KW-1185">Reference proteome</keyword>
<evidence type="ECO:0000256" key="4">
    <source>
        <dbReference type="ARBA" id="ARBA00031448"/>
    </source>
</evidence>
<dbReference type="Pfam" id="PF00232">
    <property type="entry name" value="Glyco_hydro_1"/>
    <property type="match status" value="1"/>
</dbReference>
<keyword evidence="2 8" id="KW-0378">Hydrolase</keyword>
<dbReference type="OrthoDB" id="1637462at2"/>
<dbReference type="SUPFAM" id="SSF51445">
    <property type="entry name" value="(Trans)glycosidases"/>
    <property type="match status" value="1"/>
</dbReference>
<dbReference type="InterPro" id="IPR033132">
    <property type="entry name" value="GH_1_N_CS"/>
</dbReference>